<dbReference type="Gene3D" id="1.20.1440.120">
    <property type="entry name" value="Recombination protein O, C-terminal domain"/>
    <property type="match status" value="1"/>
</dbReference>
<dbReference type="Pfam" id="PF11967">
    <property type="entry name" value="RecO_N"/>
    <property type="match status" value="1"/>
</dbReference>
<evidence type="ECO:0000256" key="5">
    <source>
        <dbReference type="ARBA" id="ARBA00023204"/>
    </source>
</evidence>
<evidence type="ECO:0000256" key="3">
    <source>
        <dbReference type="ARBA" id="ARBA00022763"/>
    </source>
</evidence>
<protein>
    <recommendedName>
        <fullName evidence="2 7">DNA repair protein RecO</fullName>
    </recommendedName>
    <alternativeName>
        <fullName evidence="6 7">Recombination protein O</fullName>
    </alternativeName>
</protein>
<comment type="function">
    <text evidence="7">Involved in DNA repair and RecF pathway recombination.</text>
</comment>
<name>A0A9D0Z8S7_9FIRM</name>
<dbReference type="InterPro" id="IPR042242">
    <property type="entry name" value="RecO_C"/>
</dbReference>
<evidence type="ECO:0000313" key="9">
    <source>
        <dbReference type="EMBL" id="HIQ71078.1"/>
    </source>
</evidence>
<evidence type="ECO:0000256" key="1">
    <source>
        <dbReference type="ARBA" id="ARBA00007452"/>
    </source>
</evidence>
<dbReference type="GO" id="GO:0006302">
    <property type="term" value="P:double-strand break repair"/>
    <property type="evidence" value="ECO:0007669"/>
    <property type="project" value="TreeGrafter"/>
</dbReference>
<sequence length="249" mass="27573">MSTIKTHAIVVRHADYRENDRMVTLFSPNLGRVEAICRGCRRQKSPLLAASELLCAGEFVLFEKGERRTVVSCAVQDSFYPLRADYERLTHGLYLTELCEAAIQPGQEAERLFLLLLRSLAHLTYGDAPAGRVTAVFLCGYASLLGYRPRLGRCVRCGAAVEPEAGRAAHFDLAAGGVLCAPCALHALTEAGAPMRIQAETLRFLRAIMKQGLDLIGEDLPMPDETLVLLRRYVELRTERTIRSARLLT</sequence>
<dbReference type="GO" id="GO:0006310">
    <property type="term" value="P:DNA recombination"/>
    <property type="evidence" value="ECO:0007669"/>
    <property type="project" value="UniProtKB-UniRule"/>
</dbReference>
<reference evidence="9" key="1">
    <citation type="submission" date="2020-10" db="EMBL/GenBank/DDBJ databases">
        <authorList>
            <person name="Gilroy R."/>
        </authorList>
    </citation>
    <scope>NUCLEOTIDE SEQUENCE</scope>
    <source>
        <strain evidence="9">ChiSxjej2B14-6234</strain>
    </source>
</reference>
<dbReference type="Pfam" id="PF02565">
    <property type="entry name" value="RecO_C"/>
    <property type="match status" value="1"/>
</dbReference>
<gene>
    <name evidence="7 9" type="primary">recO</name>
    <name evidence="9" type="ORF">IAB73_02560</name>
</gene>
<dbReference type="NCBIfam" id="TIGR00613">
    <property type="entry name" value="reco"/>
    <property type="match status" value="1"/>
</dbReference>
<evidence type="ECO:0000256" key="2">
    <source>
        <dbReference type="ARBA" id="ARBA00021310"/>
    </source>
</evidence>
<dbReference type="PANTHER" id="PTHR33991">
    <property type="entry name" value="DNA REPAIR PROTEIN RECO"/>
    <property type="match status" value="1"/>
</dbReference>
<dbReference type="EMBL" id="DVFJ01000007">
    <property type="protein sequence ID" value="HIQ71078.1"/>
    <property type="molecule type" value="Genomic_DNA"/>
</dbReference>
<dbReference type="PANTHER" id="PTHR33991:SF1">
    <property type="entry name" value="DNA REPAIR PROTEIN RECO"/>
    <property type="match status" value="1"/>
</dbReference>
<proteinExistence type="inferred from homology"/>
<comment type="similarity">
    <text evidence="1 7">Belongs to the RecO family.</text>
</comment>
<evidence type="ECO:0000313" key="10">
    <source>
        <dbReference type="Proteomes" id="UP000886887"/>
    </source>
</evidence>
<dbReference type="InterPro" id="IPR037278">
    <property type="entry name" value="ARFGAP/RecO"/>
</dbReference>
<dbReference type="AlphaFoldDB" id="A0A9D0Z8S7"/>
<comment type="caution">
    <text evidence="9">The sequence shown here is derived from an EMBL/GenBank/DDBJ whole genome shotgun (WGS) entry which is preliminary data.</text>
</comment>
<evidence type="ECO:0000256" key="7">
    <source>
        <dbReference type="HAMAP-Rule" id="MF_00201"/>
    </source>
</evidence>
<keyword evidence="5 7" id="KW-0234">DNA repair</keyword>
<dbReference type="Proteomes" id="UP000886887">
    <property type="component" value="Unassembled WGS sequence"/>
</dbReference>
<evidence type="ECO:0000256" key="6">
    <source>
        <dbReference type="ARBA" id="ARBA00033409"/>
    </source>
</evidence>
<feature type="domain" description="DNA replication/recombination mediator RecO N-terminal" evidence="8">
    <location>
        <begin position="1"/>
        <end position="75"/>
    </location>
</feature>
<dbReference type="InterPro" id="IPR022572">
    <property type="entry name" value="DNA_rep/recomb_RecO_N"/>
</dbReference>
<dbReference type="Gene3D" id="2.40.50.140">
    <property type="entry name" value="Nucleic acid-binding proteins"/>
    <property type="match status" value="1"/>
</dbReference>
<accession>A0A9D0Z8S7</accession>
<evidence type="ECO:0000259" key="8">
    <source>
        <dbReference type="Pfam" id="PF11967"/>
    </source>
</evidence>
<keyword evidence="4 7" id="KW-0233">DNA recombination</keyword>
<dbReference type="SUPFAM" id="SSF57863">
    <property type="entry name" value="ArfGap/RecO-like zinc finger"/>
    <property type="match status" value="1"/>
</dbReference>
<keyword evidence="3 7" id="KW-0227">DNA damage</keyword>
<dbReference type="GO" id="GO:0043590">
    <property type="term" value="C:bacterial nucleoid"/>
    <property type="evidence" value="ECO:0007669"/>
    <property type="project" value="TreeGrafter"/>
</dbReference>
<organism evidence="9 10">
    <name type="scientific">Candidatus Onthenecus intestinigallinarum</name>
    <dbReference type="NCBI Taxonomy" id="2840875"/>
    <lineage>
        <taxon>Bacteria</taxon>
        <taxon>Bacillati</taxon>
        <taxon>Bacillota</taxon>
        <taxon>Clostridia</taxon>
        <taxon>Eubacteriales</taxon>
        <taxon>Candidatus Onthenecus</taxon>
    </lineage>
</organism>
<dbReference type="HAMAP" id="MF_00201">
    <property type="entry name" value="RecO"/>
    <property type="match status" value="1"/>
</dbReference>
<dbReference type="InterPro" id="IPR012340">
    <property type="entry name" value="NA-bd_OB-fold"/>
</dbReference>
<dbReference type="InterPro" id="IPR003717">
    <property type="entry name" value="RecO"/>
</dbReference>
<evidence type="ECO:0000256" key="4">
    <source>
        <dbReference type="ARBA" id="ARBA00023172"/>
    </source>
</evidence>
<dbReference type="SUPFAM" id="SSF50249">
    <property type="entry name" value="Nucleic acid-binding proteins"/>
    <property type="match status" value="1"/>
</dbReference>
<reference evidence="9" key="2">
    <citation type="journal article" date="2021" name="PeerJ">
        <title>Extensive microbial diversity within the chicken gut microbiome revealed by metagenomics and culture.</title>
        <authorList>
            <person name="Gilroy R."/>
            <person name="Ravi A."/>
            <person name="Getino M."/>
            <person name="Pursley I."/>
            <person name="Horton D.L."/>
            <person name="Alikhan N.F."/>
            <person name="Baker D."/>
            <person name="Gharbi K."/>
            <person name="Hall N."/>
            <person name="Watson M."/>
            <person name="Adriaenssens E.M."/>
            <person name="Foster-Nyarko E."/>
            <person name="Jarju S."/>
            <person name="Secka A."/>
            <person name="Antonio M."/>
            <person name="Oren A."/>
            <person name="Chaudhuri R.R."/>
            <person name="La Ragione R."/>
            <person name="Hildebrand F."/>
            <person name="Pallen M.J."/>
        </authorList>
    </citation>
    <scope>NUCLEOTIDE SEQUENCE</scope>
    <source>
        <strain evidence="9">ChiSxjej2B14-6234</strain>
    </source>
</reference>